<evidence type="ECO:0000256" key="6">
    <source>
        <dbReference type="SAM" id="MobiDB-lite"/>
    </source>
</evidence>
<gene>
    <name evidence="8" type="ORF">F8568_016555</name>
</gene>
<reference evidence="8" key="1">
    <citation type="submission" date="2019-12" db="EMBL/GenBank/DDBJ databases">
        <title>Actinomadura physcomitrii sp. nov., a novel actinomycete isolated from moss [Physcomitrium sphaericum (Ludw) Fuernr].</title>
        <authorList>
            <person name="Zhuang X."/>
        </authorList>
    </citation>
    <scope>NUCLEOTIDE SEQUENCE [LARGE SCALE GENOMIC DNA]</scope>
    <source>
        <strain evidence="8">LD22</strain>
    </source>
</reference>
<keyword evidence="9" id="KW-1185">Reference proteome</keyword>
<comment type="subcellular location">
    <subcellularLocation>
        <location evidence="1">Cell membrane</location>
        <topology evidence="1">Multi-pass membrane protein</topology>
    </subcellularLocation>
</comment>
<keyword evidence="3 7" id="KW-0812">Transmembrane</keyword>
<evidence type="ECO:0008006" key="10">
    <source>
        <dbReference type="Google" id="ProtNLM"/>
    </source>
</evidence>
<evidence type="ECO:0000256" key="4">
    <source>
        <dbReference type="ARBA" id="ARBA00022989"/>
    </source>
</evidence>
<proteinExistence type="predicted"/>
<evidence type="ECO:0000256" key="7">
    <source>
        <dbReference type="SAM" id="Phobius"/>
    </source>
</evidence>
<evidence type="ECO:0000313" key="9">
    <source>
        <dbReference type="Proteomes" id="UP000462055"/>
    </source>
</evidence>
<name>A0A6I4MBZ1_9ACTN</name>
<feature type="region of interest" description="Disordered" evidence="6">
    <location>
        <begin position="1"/>
        <end position="38"/>
    </location>
</feature>
<keyword evidence="5 7" id="KW-0472">Membrane</keyword>
<feature type="transmembrane region" description="Helical" evidence="7">
    <location>
        <begin position="79"/>
        <end position="97"/>
    </location>
</feature>
<accession>A0A6I4MBZ1</accession>
<feature type="transmembrane region" description="Helical" evidence="7">
    <location>
        <begin position="277"/>
        <end position="302"/>
    </location>
</feature>
<dbReference type="EMBL" id="WBMS02000011">
    <property type="protein sequence ID" value="MWA01955.1"/>
    <property type="molecule type" value="Genomic_DNA"/>
</dbReference>
<evidence type="ECO:0000256" key="5">
    <source>
        <dbReference type="ARBA" id="ARBA00023136"/>
    </source>
</evidence>
<dbReference type="Proteomes" id="UP000462055">
    <property type="component" value="Unassembled WGS sequence"/>
</dbReference>
<sequence length="384" mass="37725">MRAAGTVIPAARGTPRPARSATSGGHSPGRRTAVACSSTAWSTTDRVDTIAAGAERPASAEAPRLPAARPPFARRTARTALLAALVAALVAAGAPVLLRSTALRAALAAVGDMRWGFLPFLLVPAVLHYVFAAIALRGASGRALPLREATLAQFTAAAANRVTPGGFGAAAVNTRYLVCRGLAVSRAAVAVAVQQAARPVGGLALMVAALACGGGGGRMAEAVTGHAARLVPPVPVLAVAGVLLAAAVPWARRALRSAAAGRATAGFADLRRRPRDLAVTLAASAAGTLVLGAAFALSALAVPGTGAGPADAPALLAAYLAGATAGAAVPVPGGIGSTEAALVAALAAGGVPPGPALHAVLVFRAVTFWAPVPVGVLACRTLRR</sequence>
<evidence type="ECO:0000313" key="8">
    <source>
        <dbReference type="EMBL" id="MWA01955.1"/>
    </source>
</evidence>
<evidence type="ECO:0000256" key="2">
    <source>
        <dbReference type="ARBA" id="ARBA00022475"/>
    </source>
</evidence>
<comment type="caution">
    <text evidence="8">The sequence shown here is derived from an EMBL/GenBank/DDBJ whole genome shotgun (WGS) entry which is preliminary data.</text>
</comment>
<dbReference type="PANTHER" id="PTHR39087:SF2">
    <property type="entry name" value="UPF0104 MEMBRANE PROTEIN MJ1595"/>
    <property type="match status" value="1"/>
</dbReference>
<evidence type="ECO:0000256" key="3">
    <source>
        <dbReference type="ARBA" id="ARBA00022692"/>
    </source>
</evidence>
<evidence type="ECO:0000256" key="1">
    <source>
        <dbReference type="ARBA" id="ARBA00004651"/>
    </source>
</evidence>
<keyword evidence="4 7" id="KW-1133">Transmembrane helix</keyword>
<protein>
    <recommendedName>
        <fullName evidence="10">Flippase-like domain-containing protein</fullName>
    </recommendedName>
</protein>
<feature type="transmembrane region" description="Helical" evidence="7">
    <location>
        <begin position="117"/>
        <end position="136"/>
    </location>
</feature>
<feature type="transmembrane region" description="Helical" evidence="7">
    <location>
        <begin position="232"/>
        <end position="251"/>
    </location>
</feature>
<dbReference type="InterPro" id="IPR022791">
    <property type="entry name" value="L-PG_synthase/AglD"/>
</dbReference>
<dbReference type="Pfam" id="PF03706">
    <property type="entry name" value="LPG_synthase_TM"/>
    <property type="match status" value="1"/>
</dbReference>
<dbReference type="PANTHER" id="PTHR39087">
    <property type="entry name" value="UPF0104 MEMBRANE PROTEIN MJ1595"/>
    <property type="match status" value="1"/>
</dbReference>
<organism evidence="8 9">
    <name type="scientific">Actinomadura physcomitrii</name>
    <dbReference type="NCBI Taxonomy" id="2650748"/>
    <lineage>
        <taxon>Bacteria</taxon>
        <taxon>Bacillati</taxon>
        <taxon>Actinomycetota</taxon>
        <taxon>Actinomycetes</taxon>
        <taxon>Streptosporangiales</taxon>
        <taxon>Thermomonosporaceae</taxon>
        <taxon>Actinomadura</taxon>
    </lineage>
</organism>
<dbReference type="AlphaFoldDB" id="A0A6I4MBZ1"/>
<keyword evidence="2" id="KW-1003">Cell membrane</keyword>
<feature type="transmembrane region" description="Helical" evidence="7">
    <location>
        <begin position="200"/>
        <end position="220"/>
    </location>
</feature>
<dbReference type="GO" id="GO:0005886">
    <property type="term" value="C:plasma membrane"/>
    <property type="evidence" value="ECO:0007669"/>
    <property type="project" value="UniProtKB-SubCell"/>
</dbReference>